<dbReference type="AlphaFoldDB" id="A0A165M0T5"/>
<protein>
    <submittedName>
        <fullName evidence="2">Alpha/beta hydrolase</fullName>
    </submittedName>
</protein>
<dbReference type="InterPro" id="IPR029058">
    <property type="entry name" value="AB_hydrolase_fold"/>
</dbReference>
<evidence type="ECO:0000259" key="1">
    <source>
        <dbReference type="Pfam" id="PF00561"/>
    </source>
</evidence>
<dbReference type="InterPro" id="IPR050266">
    <property type="entry name" value="AB_hydrolase_sf"/>
</dbReference>
<evidence type="ECO:0000313" key="3">
    <source>
        <dbReference type="Proteomes" id="UP000076481"/>
    </source>
</evidence>
<sequence length="290" mass="32435">MSFADITRGKIYYEDTGWGVGDDREVVLFFNGWSISARYWIPVIDRLSSQYRCLSFDQSGTGRTVCSPSCLSFSVEGFADEASELLVRLGLLGSRKLHIVGHSMGGMIATEICNRHPESLVSATIVNCGIFDDELLKSFHHVLVGGMIDVAMLFKWVFLFEPFKSLFIDRAISRPIDQKYRTVFVEDFVTSDTRAATAVGKFAIDPQIIGRYTSEAVKICAPLLCVVGMADRTIPPEGMQTLYNRRIEQSAFLTRQARFDHAGHLPMLEVLPEFELALRSHFCAASRLIG</sequence>
<dbReference type="Pfam" id="PF00561">
    <property type="entry name" value="Abhydrolase_1"/>
    <property type="match status" value="1"/>
</dbReference>
<evidence type="ECO:0000313" key="2">
    <source>
        <dbReference type="EMBL" id="KZK74673.1"/>
    </source>
</evidence>
<dbReference type="RefSeq" id="WP_292002549.1">
    <property type="nucleotide sequence ID" value="NZ_LVWG01000021.1"/>
</dbReference>
<reference evidence="2 3" key="1">
    <citation type="submission" date="2016-03" db="EMBL/GenBank/DDBJ databases">
        <title>Speciation and ecological success in dimly lit waters: horizontal gene transfer in a green sulfur bacteria bloom unveiled by metagenomic assembly.</title>
        <authorList>
            <person name="Llorens-Mares T."/>
            <person name="Liu Z."/>
            <person name="Allen L.Z."/>
            <person name="Rusch D.B."/>
            <person name="Craig M.T."/>
            <person name="Dupont C.L."/>
            <person name="Bryant D.A."/>
            <person name="Casamayor E.O."/>
        </authorList>
    </citation>
    <scope>NUCLEOTIDE SEQUENCE [LARGE SCALE GENOMIC DNA]</scope>
    <source>
        <strain evidence="2">CIII</strain>
    </source>
</reference>
<dbReference type="PANTHER" id="PTHR43798">
    <property type="entry name" value="MONOACYLGLYCEROL LIPASE"/>
    <property type="match status" value="1"/>
</dbReference>
<accession>A0A165M0T5</accession>
<dbReference type="EMBL" id="LVWG01000021">
    <property type="protein sequence ID" value="KZK74673.1"/>
    <property type="molecule type" value="Genomic_DNA"/>
</dbReference>
<proteinExistence type="predicted"/>
<organism evidence="2 3">
    <name type="scientific">Pelodictyon luteolum</name>
    <dbReference type="NCBI Taxonomy" id="1100"/>
    <lineage>
        <taxon>Bacteria</taxon>
        <taxon>Pseudomonadati</taxon>
        <taxon>Chlorobiota</taxon>
        <taxon>Chlorobiia</taxon>
        <taxon>Chlorobiales</taxon>
        <taxon>Chlorobiaceae</taxon>
        <taxon>Chlorobium/Pelodictyon group</taxon>
        <taxon>Pelodictyon</taxon>
    </lineage>
</organism>
<dbReference type="InterPro" id="IPR000073">
    <property type="entry name" value="AB_hydrolase_1"/>
</dbReference>
<comment type="caution">
    <text evidence="2">The sequence shown here is derived from an EMBL/GenBank/DDBJ whole genome shotgun (WGS) entry which is preliminary data.</text>
</comment>
<dbReference type="PRINTS" id="PR00111">
    <property type="entry name" value="ABHYDROLASE"/>
</dbReference>
<dbReference type="Gene3D" id="3.40.50.1820">
    <property type="entry name" value="alpha/beta hydrolase"/>
    <property type="match status" value="1"/>
</dbReference>
<gene>
    <name evidence="2" type="ORF">A3K90_09535</name>
</gene>
<name>A0A165M0T5_PELLU</name>
<feature type="domain" description="AB hydrolase-1" evidence="1">
    <location>
        <begin position="26"/>
        <end position="269"/>
    </location>
</feature>
<dbReference type="SUPFAM" id="SSF53474">
    <property type="entry name" value="alpha/beta-Hydrolases"/>
    <property type="match status" value="1"/>
</dbReference>
<dbReference type="Proteomes" id="UP000076481">
    <property type="component" value="Unassembled WGS sequence"/>
</dbReference>
<keyword evidence="2" id="KW-0378">Hydrolase</keyword>
<dbReference type="GO" id="GO:0016787">
    <property type="term" value="F:hydrolase activity"/>
    <property type="evidence" value="ECO:0007669"/>
    <property type="project" value="UniProtKB-KW"/>
</dbReference>